<sequence>MEILDHVMDALDVETFLICDSEEEGRALALELIKEMGFKDFDIVNLDYQGVGARVRVRAYIHRSGDKYGWLQLPKEVN</sequence>
<proteinExistence type="predicted"/>
<evidence type="ECO:0000313" key="1">
    <source>
        <dbReference type="EMBL" id="WRO21945.1"/>
    </source>
</evidence>
<keyword evidence="2" id="KW-1185">Reference proteome</keyword>
<dbReference type="RefSeq" id="WP_366924771.1">
    <property type="nucleotide sequence ID" value="NZ_CP121694.1"/>
</dbReference>
<dbReference type="Proteomes" id="UP001329915">
    <property type="component" value="Chromosome"/>
</dbReference>
<dbReference type="KEGG" id="dbc:MFMK1_001766"/>
<dbReference type="AlphaFoldDB" id="A0AAU0UNQ5"/>
<evidence type="ECO:0000313" key="2">
    <source>
        <dbReference type="Proteomes" id="UP001329915"/>
    </source>
</evidence>
<accession>A0AAU0UNQ5</accession>
<name>A0AAU0UNQ5_9FIRM</name>
<dbReference type="EMBL" id="CP121694">
    <property type="protein sequence ID" value="WRO21945.1"/>
    <property type="molecule type" value="Genomic_DNA"/>
</dbReference>
<protein>
    <submittedName>
        <fullName evidence="1">Uncharacterized protein</fullName>
    </submittedName>
</protein>
<organism evidence="1 2">
    <name type="scientific">Metallumcola ferriviriculae</name>
    <dbReference type="NCBI Taxonomy" id="3039180"/>
    <lineage>
        <taxon>Bacteria</taxon>
        <taxon>Bacillati</taxon>
        <taxon>Bacillota</taxon>
        <taxon>Clostridia</taxon>
        <taxon>Neomoorellales</taxon>
        <taxon>Desulfitibacteraceae</taxon>
        <taxon>Metallumcola</taxon>
    </lineage>
</organism>
<gene>
    <name evidence="1" type="ORF">MFMK1_001766</name>
</gene>
<reference evidence="1 2" key="1">
    <citation type="submission" date="2023-04" db="EMBL/GenBank/DDBJ databases">
        <authorList>
            <person name="Hsu D."/>
        </authorList>
    </citation>
    <scope>NUCLEOTIDE SEQUENCE [LARGE SCALE GENOMIC DNA]</scope>
    <source>
        <strain evidence="1 2">MK1</strain>
    </source>
</reference>